<dbReference type="Gene3D" id="3.10.180.10">
    <property type="entry name" value="2,3-Dihydroxybiphenyl 1,2-Dioxygenase, domain 1"/>
    <property type="match status" value="1"/>
</dbReference>
<evidence type="ECO:0000313" key="2">
    <source>
        <dbReference type="EMBL" id="AZZ40425.1"/>
    </source>
</evidence>
<evidence type="ECO:0000313" key="3">
    <source>
        <dbReference type="Proteomes" id="UP000285875"/>
    </source>
</evidence>
<accession>A0A3Q9ULV7</accession>
<reference evidence="3" key="1">
    <citation type="submission" date="2017-12" db="EMBL/GenBank/DDBJ databases">
        <title>Whole genome sequencing of Acidipropionibacterium jensenii strains JS279 and JS280.</title>
        <authorList>
            <person name="Deptula P."/>
            <person name="Laine P."/>
            <person name="Smolander O.-P."/>
            <person name="Paulin L."/>
            <person name="Auvinen P."/>
            <person name="Varmanen P."/>
        </authorList>
    </citation>
    <scope>NUCLEOTIDE SEQUENCE [LARGE SCALE GENOMIC DNA]</scope>
    <source>
        <strain evidence="3">JS280</strain>
    </source>
</reference>
<dbReference type="InterPro" id="IPR029068">
    <property type="entry name" value="Glyas_Bleomycin-R_OHBP_Dase"/>
</dbReference>
<dbReference type="KEGG" id="aji:C0Z10_12500"/>
<sequence length="193" mass="20249">MFGGSHPGRGTKNYLVRLDAEAVSTPGNPSYLELLGLDDAQPDVAPEDTMFGVGRRGPDPRPALVTWAMHPADMEATTARAAAEGVDAGTVESWSRNAPDGALLQWRVAMNASMPMGGLQPFLIDWGATAHPATNPALDEITLLGLSFETPDPQALGNVLAGLGLTDLPPIRFGLVPTITASLQTPNGSLELR</sequence>
<dbReference type="RefSeq" id="WP_097799584.1">
    <property type="nucleotide sequence ID" value="NZ_CP025570.1"/>
</dbReference>
<dbReference type="Pfam" id="PF13468">
    <property type="entry name" value="Glyoxalase_3"/>
    <property type="match status" value="1"/>
</dbReference>
<dbReference type="AlphaFoldDB" id="A0A3Q9ULV7"/>
<organism evidence="2 3">
    <name type="scientific">Acidipropionibacterium jensenii</name>
    <dbReference type="NCBI Taxonomy" id="1749"/>
    <lineage>
        <taxon>Bacteria</taxon>
        <taxon>Bacillati</taxon>
        <taxon>Actinomycetota</taxon>
        <taxon>Actinomycetes</taxon>
        <taxon>Propionibacteriales</taxon>
        <taxon>Propionibacteriaceae</taxon>
        <taxon>Acidipropionibacterium</taxon>
    </lineage>
</organism>
<evidence type="ECO:0000259" key="1">
    <source>
        <dbReference type="Pfam" id="PF13468"/>
    </source>
</evidence>
<name>A0A3Q9ULV7_9ACTN</name>
<dbReference type="EMBL" id="CP025570">
    <property type="protein sequence ID" value="AZZ40425.1"/>
    <property type="molecule type" value="Genomic_DNA"/>
</dbReference>
<protein>
    <submittedName>
        <fullName evidence="2">VOC family protein</fullName>
    </submittedName>
</protein>
<dbReference type="InterPro" id="IPR025870">
    <property type="entry name" value="Glyoxalase-like_dom"/>
</dbReference>
<feature type="domain" description="Glyoxalase-like" evidence="1">
    <location>
        <begin position="3"/>
        <end position="162"/>
    </location>
</feature>
<gene>
    <name evidence="2" type="ORF">C0Z10_12500</name>
</gene>
<dbReference type="Proteomes" id="UP000285875">
    <property type="component" value="Chromosome"/>
</dbReference>
<proteinExistence type="predicted"/>